<dbReference type="PANTHER" id="PTHR38480:SF1">
    <property type="entry name" value="SLR0254 PROTEIN"/>
    <property type="match status" value="1"/>
</dbReference>
<organism evidence="7 8">
    <name type="scientific">Flavobacterium cheongpyeongense</name>
    <dbReference type="NCBI Taxonomy" id="2212651"/>
    <lineage>
        <taxon>Bacteria</taxon>
        <taxon>Pseudomonadati</taxon>
        <taxon>Bacteroidota</taxon>
        <taxon>Flavobacteriia</taxon>
        <taxon>Flavobacteriales</taxon>
        <taxon>Flavobacteriaceae</taxon>
        <taxon>Flavobacterium</taxon>
    </lineage>
</organism>
<dbReference type="InterPro" id="IPR010432">
    <property type="entry name" value="RDD"/>
</dbReference>
<dbReference type="Proteomes" id="UP000247903">
    <property type="component" value="Unassembled WGS sequence"/>
</dbReference>
<feature type="transmembrane region" description="Helical" evidence="5">
    <location>
        <begin position="117"/>
        <end position="138"/>
    </location>
</feature>
<comment type="subcellular location">
    <subcellularLocation>
        <location evidence="1">Membrane</location>
        <topology evidence="1">Multi-pass membrane protein</topology>
    </subcellularLocation>
</comment>
<dbReference type="Pfam" id="PF06271">
    <property type="entry name" value="RDD"/>
    <property type="match status" value="1"/>
</dbReference>
<keyword evidence="3 5" id="KW-1133">Transmembrane helix</keyword>
<dbReference type="EMBL" id="QJHK01000025">
    <property type="protein sequence ID" value="PXY39066.1"/>
    <property type="molecule type" value="Genomic_DNA"/>
</dbReference>
<evidence type="ECO:0000256" key="1">
    <source>
        <dbReference type="ARBA" id="ARBA00004141"/>
    </source>
</evidence>
<feature type="domain" description="RDD" evidence="6">
    <location>
        <begin position="19"/>
        <end position="151"/>
    </location>
</feature>
<accession>A0A2V4BJC0</accession>
<dbReference type="OrthoDB" id="9814143at2"/>
<evidence type="ECO:0000259" key="6">
    <source>
        <dbReference type="Pfam" id="PF06271"/>
    </source>
</evidence>
<evidence type="ECO:0000313" key="7">
    <source>
        <dbReference type="EMBL" id="PXY39066.1"/>
    </source>
</evidence>
<reference evidence="7 8" key="1">
    <citation type="submission" date="2018-05" db="EMBL/GenBank/DDBJ databases">
        <title>Flavobacterium sp. strain IMCC34759, incomplete genome.</title>
        <authorList>
            <person name="Joung Y."/>
            <person name="Cho J."/>
        </authorList>
    </citation>
    <scope>NUCLEOTIDE SEQUENCE [LARGE SCALE GENOMIC DNA]</scope>
    <source>
        <strain evidence="7 8">IMCC34759</strain>
    </source>
</reference>
<feature type="transmembrane region" description="Helical" evidence="5">
    <location>
        <begin position="62"/>
        <end position="81"/>
    </location>
</feature>
<evidence type="ECO:0000256" key="4">
    <source>
        <dbReference type="ARBA" id="ARBA00023136"/>
    </source>
</evidence>
<sequence length="248" mass="28425">MSELSINTTQNVKINFIAASAGERIGSYFIDLTIKIAYGIVVYLIFFYWLNLDRLFQKLDQWSVGTIFLGFYFPVMIYSLILESIFEGQTIGKKLIKIKVVKIDGYQAGFGDYLMRWFFRLIDISILNGIIALITVVSSKKGQRLGDMVAGTSVITLKNKIDISHTILEEIGETYVPTYPMVIKLSDNDMRIIKETFLRAEAKNDYEIIYKLVHKIESVAGIKNQSIGNPTEFIRTVLKDYNFYTQNM</sequence>
<evidence type="ECO:0000256" key="5">
    <source>
        <dbReference type="SAM" id="Phobius"/>
    </source>
</evidence>
<comment type="caution">
    <text evidence="7">The sequence shown here is derived from an EMBL/GenBank/DDBJ whole genome shotgun (WGS) entry which is preliminary data.</text>
</comment>
<name>A0A2V4BJC0_9FLAO</name>
<keyword evidence="2 5" id="KW-0812">Transmembrane</keyword>
<dbReference type="GO" id="GO:0016020">
    <property type="term" value="C:membrane"/>
    <property type="evidence" value="ECO:0007669"/>
    <property type="project" value="UniProtKB-SubCell"/>
</dbReference>
<evidence type="ECO:0000313" key="8">
    <source>
        <dbReference type="Proteomes" id="UP000247903"/>
    </source>
</evidence>
<evidence type="ECO:0000256" key="2">
    <source>
        <dbReference type="ARBA" id="ARBA00022692"/>
    </source>
</evidence>
<gene>
    <name evidence="7" type="ORF">DMB65_19505</name>
</gene>
<proteinExistence type="predicted"/>
<evidence type="ECO:0000256" key="3">
    <source>
        <dbReference type="ARBA" id="ARBA00022989"/>
    </source>
</evidence>
<dbReference type="AlphaFoldDB" id="A0A2V4BJC0"/>
<keyword evidence="8" id="KW-1185">Reference proteome</keyword>
<dbReference type="PANTHER" id="PTHR38480">
    <property type="entry name" value="SLR0254 PROTEIN"/>
    <property type="match status" value="1"/>
</dbReference>
<dbReference type="RefSeq" id="WP_110308309.1">
    <property type="nucleotide sequence ID" value="NZ_QJHK01000025.1"/>
</dbReference>
<keyword evidence="4 5" id="KW-0472">Membrane</keyword>
<feature type="transmembrane region" description="Helical" evidence="5">
    <location>
        <begin position="32"/>
        <end position="50"/>
    </location>
</feature>
<protein>
    <submittedName>
        <fullName evidence="7">RDD family protein</fullName>
    </submittedName>
</protein>